<dbReference type="AlphaFoldDB" id="A0A7J7JYV5"/>
<dbReference type="Proteomes" id="UP000593567">
    <property type="component" value="Unassembled WGS sequence"/>
</dbReference>
<dbReference type="OrthoDB" id="411064at2759"/>
<comment type="similarity">
    <text evidence="1">Belongs to the FAH family.</text>
</comment>
<dbReference type="InterPro" id="IPR051121">
    <property type="entry name" value="FAH"/>
</dbReference>
<reference evidence="4" key="1">
    <citation type="submission" date="2020-06" db="EMBL/GenBank/DDBJ databases">
        <title>Draft genome of Bugula neritina, a colonial animal packing powerful symbionts and potential medicines.</title>
        <authorList>
            <person name="Rayko M."/>
        </authorList>
    </citation>
    <scope>NUCLEOTIDE SEQUENCE [LARGE SCALE GENOMIC DNA]</scope>
    <source>
        <strain evidence="4">Kwan_BN1</strain>
    </source>
</reference>
<evidence type="ECO:0000259" key="3">
    <source>
        <dbReference type="Pfam" id="PF01557"/>
    </source>
</evidence>
<gene>
    <name evidence="4" type="ORF">EB796_010112</name>
</gene>
<dbReference type="FunFam" id="3.90.850.10:FF:000002">
    <property type="entry name" value="2-hydroxyhepta-2,4-diene-1,7-dioate isomerase"/>
    <property type="match status" value="1"/>
</dbReference>
<comment type="caution">
    <text evidence="4">The sequence shown here is derived from an EMBL/GenBank/DDBJ whole genome shotgun (WGS) entry which is preliminary data.</text>
</comment>
<name>A0A7J7JYV5_BUGNE</name>
<feature type="domain" description="Fumarylacetoacetase-like C-terminal" evidence="3">
    <location>
        <begin position="86"/>
        <end position="292"/>
    </location>
</feature>
<dbReference type="GO" id="GO:0046872">
    <property type="term" value="F:metal ion binding"/>
    <property type="evidence" value="ECO:0007669"/>
    <property type="project" value="UniProtKB-KW"/>
</dbReference>
<evidence type="ECO:0000313" key="5">
    <source>
        <dbReference type="Proteomes" id="UP000593567"/>
    </source>
</evidence>
<dbReference type="GO" id="GO:0006107">
    <property type="term" value="P:oxaloacetate metabolic process"/>
    <property type="evidence" value="ECO:0007669"/>
    <property type="project" value="UniProtKB-ARBA"/>
</dbReference>
<dbReference type="Gene3D" id="3.90.850.10">
    <property type="entry name" value="Fumarylacetoacetase-like, C-terminal domain"/>
    <property type="match status" value="1"/>
</dbReference>
<dbReference type="EMBL" id="VXIV02001588">
    <property type="protein sequence ID" value="KAF6031562.1"/>
    <property type="molecule type" value="Genomic_DNA"/>
</dbReference>
<dbReference type="InterPro" id="IPR011234">
    <property type="entry name" value="Fumarylacetoacetase-like_C"/>
</dbReference>
<evidence type="ECO:0000256" key="2">
    <source>
        <dbReference type="ARBA" id="ARBA00022723"/>
    </source>
</evidence>
<keyword evidence="2" id="KW-0479">Metal-binding</keyword>
<protein>
    <submittedName>
        <fullName evidence="4">FAHD2A</fullName>
    </submittedName>
</protein>
<dbReference type="GO" id="GO:0050163">
    <property type="term" value="F:oxaloacetate tautomerase activity"/>
    <property type="evidence" value="ECO:0007669"/>
    <property type="project" value="UniProtKB-ARBA"/>
</dbReference>
<dbReference type="SUPFAM" id="SSF56529">
    <property type="entry name" value="FAH"/>
    <property type="match status" value="1"/>
</dbReference>
<evidence type="ECO:0000313" key="4">
    <source>
        <dbReference type="EMBL" id="KAF6031562.1"/>
    </source>
</evidence>
<accession>A0A7J7JYV5</accession>
<proteinExistence type="inferred from homology"/>
<dbReference type="PANTHER" id="PTHR42796:SF4">
    <property type="entry name" value="FUMARYLACETOACETATE HYDROLASE DOMAIN-CONTAINING PROTEIN 2A"/>
    <property type="match status" value="1"/>
</dbReference>
<sequence length="293" mass="31893">MHILQFSQAGRHSIGVRVDDTNIINLNDFSPDLPADVCSALCLDHNNLLTEAVRCLDSAAEKISVNDVTLLPPITKPGNNLLHHVIIVVGLNYKDHCVEVKEEIPTNPVVLCAKFSSCVTTSGEIPIPSATKCLDYECELAVVVAKKARNVKEENAMEYVFGYTAANDVSARDLMGRTKNAARFLLSKSLDNFCPLSSDIVTKDEVEDVHNLNISSKVNGEVRQKSNTNQMIFKIPQIISFLSGCFTLLPGDIILTGTPGGTGKGFNPPKYLQSGDMVTIELQNIGTLTNTFL</sequence>
<evidence type="ECO:0000256" key="1">
    <source>
        <dbReference type="ARBA" id="ARBA00010211"/>
    </source>
</evidence>
<dbReference type="PANTHER" id="PTHR42796">
    <property type="entry name" value="FUMARYLACETOACETATE HYDROLASE DOMAIN-CONTAINING PROTEIN 2A-RELATED"/>
    <property type="match status" value="1"/>
</dbReference>
<organism evidence="4 5">
    <name type="scientific">Bugula neritina</name>
    <name type="common">Brown bryozoan</name>
    <name type="synonym">Sertularia neritina</name>
    <dbReference type="NCBI Taxonomy" id="10212"/>
    <lineage>
        <taxon>Eukaryota</taxon>
        <taxon>Metazoa</taxon>
        <taxon>Spiralia</taxon>
        <taxon>Lophotrochozoa</taxon>
        <taxon>Bryozoa</taxon>
        <taxon>Gymnolaemata</taxon>
        <taxon>Cheilostomatida</taxon>
        <taxon>Flustrina</taxon>
        <taxon>Buguloidea</taxon>
        <taxon>Bugulidae</taxon>
        <taxon>Bugula</taxon>
    </lineage>
</organism>
<dbReference type="Pfam" id="PF01557">
    <property type="entry name" value="FAA_hydrolase"/>
    <property type="match status" value="1"/>
</dbReference>
<dbReference type="InterPro" id="IPR036663">
    <property type="entry name" value="Fumarylacetoacetase_C_sf"/>
</dbReference>
<keyword evidence="5" id="KW-1185">Reference proteome</keyword>